<proteinExistence type="predicted"/>
<feature type="transmembrane region" description="Helical" evidence="3">
    <location>
        <begin position="1495"/>
        <end position="1518"/>
    </location>
</feature>
<feature type="region of interest" description="Disordered" evidence="2">
    <location>
        <begin position="1535"/>
        <end position="1579"/>
    </location>
</feature>
<dbReference type="InterPro" id="IPR051830">
    <property type="entry name" value="NOTCH_homolog"/>
</dbReference>
<keyword evidence="3" id="KW-0812">Transmembrane</keyword>
<keyword evidence="3" id="KW-0472">Membrane</keyword>
<keyword evidence="1" id="KW-1015">Disulfide bond</keyword>
<keyword evidence="1" id="KW-0245">EGF-like domain</keyword>
<comment type="caution">
    <text evidence="5">The sequence shown here is derived from an EMBL/GenBank/DDBJ whole genome shotgun (WGS) entry which is preliminary data.</text>
</comment>
<feature type="compositionally biased region" description="Basic residues" evidence="2">
    <location>
        <begin position="1543"/>
        <end position="1552"/>
    </location>
</feature>
<dbReference type="CDD" id="cd00054">
    <property type="entry name" value="EGF_CA"/>
    <property type="match status" value="1"/>
</dbReference>
<feature type="disulfide bond" evidence="1">
    <location>
        <begin position="82"/>
        <end position="91"/>
    </location>
</feature>
<dbReference type="PROSITE" id="PS00022">
    <property type="entry name" value="EGF_1"/>
    <property type="match status" value="1"/>
</dbReference>
<sequence>PECENGGICFAGVCFCPDGFTGDECEDLSCDDGCSEDISGGECDGSTGLCVCNEDFSGDDCSVYTPDGSCKYGVSNGSGCTCQLGYSGDFCQCKSNCSSHGLCRVWGCECDDGYSGDDCSEEAVPLLSDKISVDFDEGSITIYFDTPVTLSGVSNDVRTIDCSDVVEPEFYGTCTDSEGNDSYRVINDLSMCKKSKDGTSLTIFPGTRSWLSPGMSFDLSAENWIHKVTLKTSPVPLTVLLDANMFPPAEPPLLSSMLLPAVVASCTLDATIDLFISGIVTRGWGVPLVRWELDNTDEEMVQHPALSTVKSLFEEFSVLELPDDADQCAKYLNTRASIPSSVIQDLVTSGLEQLNIILSVRTIFSVAWSSQSYSIDFVSSGRVEQIRLLRGLETITQDKPLHISVDGDIPLCPDTSWGENVSIVDIDRYSFEWRCLNSIEDHLVTGSSLSLELEEGILEIGEYECSVTMMRPGDGKSVAEGSVFVTVEKPNIDLTLVANTGSVTLESTTICQEGEAATCTFDKVVQPGENVRVIANTTHYDNASYGWAIYREDDSLAFKHVGQYLNFHIPEYVPEIRTFRCDCTAWIDGEVGIAPATISMYIIVQPNDIRVLDNPAYFSATSLVKVLGPPVDETIDGSGTNVISVKDSLGISRPVINTLPVSNKSTMYVGTLDSIFTPNFDPKQATLVETSHNTSIVIPYTELTPTKTTVHVSSSLFYGTSARISPSYLPPPVDSDIVLVAISMYTPDIIVRGQSATFRIEFEYDQSDEFNWESDVSFSWSIDGIDSDTLAELSQLGSVNHSSISFRQSRIVEITQELDDDYFDLSCSINVSNGYSLVISRTITFDNALILSDDVFSVYDTVDDTLDGSYDHPFMCNSFQIIIHDAVTDDICPQDDITYDQTENRLLCSTDGFTNPEDAPDLVPTVAVVYDQIQTTSGFPTLLGLSIADIIIKFEAEHSKNNIFVPCYVMEEDIEELEITALLYARSGERKTVHFSKYFAKPEVDYSVTGVRLFDILDQSASFGAYTANSIRASIAEFEYGGLSSNLHLWMNYSLDLAWQCLDLVEYITDGDPSLCDDVCQASLALSYHNLSHVMAMYELLKEFVVMDDWDTAYGYIHPHEIAIWGIYQSHVISHILPNYTSYSEEVYNDVDGILNQLMESSELGLGAKIGGSVLSLDDIESGYFKRMPQNLLFYLNYYPDAQSLFDEERVTSIFQVCYDLGTCSHSSDIQHYTTIHKIAEFFVRPEISIFKEIEEFPFGYARDTMYSFLHGIEDCSSAMEPTYHSSVHLVSSAYDDSTSVCSNPFMCTIALVIVSYERYEQVWEVFEDALINDRIEFPPNGSVANPFKSNRSYFASLSLDDMLSDLPVHVMPYYREEVVVGCPDDYSSFTCDKCMRVEIEIEKDLTESNDEYEYVPVAISIPMLPMNDNPTYAPTVSINPVIPVLVERGEEEEEEEEDSDESVDSTRWYVLVDAESVIFVTQIPREIPKNMGEAWLWIVGGSILGICFVVALVFIGFRIYKSRKGRKEYLIQKHGGSQKDIKRSKKRRSHRESKSYSTSPDRDIMHYEIPVLQQSNPK</sequence>
<dbReference type="Gene3D" id="2.10.25.10">
    <property type="entry name" value="Laminin"/>
    <property type="match status" value="1"/>
</dbReference>
<name>A0ABQ5K3D8_9EUKA</name>
<dbReference type="PANTHER" id="PTHR24033">
    <property type="entry name" value="EGF-LIKE DOMAIN-CONTAINING PROTEIN"/>
    <property type="match status" value="1"/>
</dbReference>
<feature type="domain" description="EGF-like" evidence="4">
    <location>
        <begin position="57"/>
        <end position="92"/>
    </location>
</feature>
<evidence type="ECO:0000256" key="3">
    <source>
        <dbReference type="SAM" id="Phobius"/>
    </source>
</evidence>
<evidence type="ECO:0000313" key="6">
    <source>
        <dbReference type="Proteomes" id="UP001057375"/>
    </source>
</evidence>
<dbReference type="Proteomes" id="UP001057375">
    <property type="component" value="Unassembled WGS sequence"/>
</dbReference>
<dbReference type="PROSITE" id="PS50026">
    <property type="entry name" value="EGF_3"/>
    <property type="match status" value="1"/>
</dbReference>
<evidence type="ECO:0000256" key="2">
    <source>
        <dbReference type="SAM" id="MobiDB-lite"/>
    </source>
</evidence>
<keyword evidence="6" id="KW-1185">Reference proteome</keyword>
<dbReference type="InterPro" id="IPR000742">
    <property type="entry name" value="EGF"/>
</dbReference>
<protein>
    <recommendedName>
        <fullName evidence="4">EGF-like domain-containing protein</fullName>
    </recommendedName>
</protein>
<evidence type="ECO:0000259" key="4">
    <source>
        <dbReference type="PROSITE" id="PS50026"/>
    </source>
</evidence>
<organism evidence="5 6">
    <name type="scientific">Aduncisulcus paluster</name>
    <dbReference type="NCBI Taxonomy" id="2918883"/>
    <lineage>
        <taxon>Eukaryota</taxon>
        <taxon>Metamonada</taxon>
        <taxon>Carpediemonas-like organisms</taxon>
        <taxon>Aduncisulcus</taxon>
    </lineage>
</organism>
<dbReference type="PANTHER" id="PTHR24033:SF151">
    <property type="entry name" value="NOTCH 2"/>
    <property type="match status" value="1"/>
</dbReference>
<keyword evidence="3" id="KW-1133">Transmembrane helix</keyword>
<dbReference type="SMART" id="SM00181">
    <property type="entry name" value="EGF"/>
    <property type="match status" value="3"/>
</dbReference>
<gene>
    <name evidence="5" type="ORF">ADUPG1_013567</name>
</gene>
<feature type="non-terminal residue" evidence="5">
    <location>
        <position position="1"/>
    </location>
</feature>
<dbReference type="EMBL" id="BQXS01012696">
    <property type="protein sequence ID" value="GKT27012.1"/>
    <property type="molecule type" value="Genomic_DNA"/>
</dbReference>
<evidence type="ECO:0000256" key="1">
    <source>
        <dbReference type="PROSITE-ProRule" id="PRU00076"/>
    </source>
</evidence>
<accession>A0ABQ5K3D8</accession>
<reference evidence="5" key="1">
    <citation type="submission" date="2022-03" db="EMBL/GenBank/DDBJ databases">
        <title>Draft genome sequence of Aduncisulcus paluster, a free-living microaerophilic Fornicata.</title>
        <authorList>
            <person name="Yuyama I."/>
            <person name="Kume K."/>
            <person name="Tamura T."/>
            <person name="Inagaki Y."/>
            <person name="Hashimoto T."/>
        </authorList>
    </citation>
    <scope>NUCLEOTIDE SEQUENCE</scope>
    <source>
        <strain evidence="5">NY0171</strain>
    </source>
</reference>
<evidence type="ECO:0000313" key="5">
    <source>
        <dbReference type="EMBL" id="GKT27012.1"/>
    </source>
</evidence>
<comment type="caution">
    <text evidence="1">Lacks conserved residue(s) required for the propagation of feature annotation.</text>
</comment>